<dbReference type="GO" id="GO:0005886">
    <property type="term" value="C:plasma membrane"/>
    <property type="evidence" value="ECO:0007669"/>
    <property type="project" value="UniProtKB-SubCell"/>
</dbReference>
<feature type="transmembrane region" description="Helical" evidence="6">
    <location>
        <begin position="171"/>
        <end position="199"/>
    </location>
</feature>
<accession>A0A1L8RI60</accession>
<reference evidence="8 9" key="1">
    <citation type="submission" date="2014-12" db="EMBL/GenBank/DDBJ databases">
        <title>Draft genome sequences of 29 type strains of Enterococci.</title>
        <authorList>
            <person name="Zhong Z."/>
            <person name="Sun Z."/>
            <person name="Liu W."/>
            <person name="Zhang W."/>
            <person name="Zhang H."/>
        </authorList>
    </citation>
    <scope>NUCLEOTIDE SEQUENCE [LARGE SCALE GENOMIC DNA]</scope>
    <source>
        <strain evidence="8 9">DSM 17029</strain>
    </source>
</reference>
<dbReference type="PANTHER" id="PTHR12677">
    <property type="entry name" value="GOLGI APPARATUS MEMBRANE PROTEIN TVP38-RELATED"/>
    <property type="match status" value="1"/>
</dbReference>
<dbReference type="AlphaFoldDB" id="A0A1L8RI60"/>
<name>A0A1L8RI60_9ENTE</name>
<evidence type="ECO:0000313" key="9">
    <source>
        <dbReference type="Proteomes" id="UP000181884"/>
    </source>
</evidence>
<evidence type="ECO:0000256" key="4">
    <source>
        <dbReference type="ARBA" id="ARBA00022989"/>
    </source>
</evidence>
<dbReference type="Proteomes" id="UP000181884">
    <property type="component" value="Unassembled WGS sequence"/>
</dbReference>
<gene>
    <name evidence="8" type="ORF">RU97_GL001017</name>
</gene>
<keyword evidence="5 6" id="KW-0472">Membrane</keyword>
<keyword evidence="4 6" id="KW-1133">Transmembrane helix</keyword>
<evidence type="ECO:0000256" key="5">
    <source>
        <dbReference type="ARBA" id="ARBA00023136"/>
    </source>
</evidence>
<proteinExistence type="inferred from homology"/>
<keyword evidence="9" id="KW-1185">Reference proteome</keyword>
<comment type="subcellular location">
    <subcellularLocation>
        <location evidence="1 6">Cell membrane</location>
        <topology evidence="1 6">Multi-pass membrane protein</topology>
    </subcellularLocation>
</comment>
<dbReference type="InterPro" id="IPR015414">
    <property type="entry name" value="TMEM64"/>
</dbReference>
<evidence type="ECO:0000256" key="3">
    <source>
        <dbReference type="ARBA" id="ARBA00022692"/>
    </source>
</evidence>
<comment type="caution">
    <text evidence="8">The sequence shown here is derived from an EMBL/GenBank/DDBJ whole genome shotgun (WGS) entry which is preliminary data.</text>
</comment>
<keyword evidence="3 6" id="KW-0812">Transmembrane</keyword>
<evidence type="ECO:0000256" key="6">
    <source>
        <dbReference type="RuleBase" id="RU366058"/>
    </source>
</evidence>
<dbReference type="PANTHER" id="PTHR12677:SF49">
    <property type="entry name" value="TVP38_TMEM64 FAMILY MEMBRANE PROTEIN"/>
    <property type="match status" value="1"/>
</dbReference>
<protein>
    <recommendedName>
        <fullName evidence="6">TVP38/TMEM64 family membrane protein</fullName>
    </recommendedName>
</protein>
<keyword evidence="2 6" id="KW-1003">Cell membrane</keyword>
<evidence type="ECO:0000256" key="2">
    <source>
        <dbReference type="ARBA" id="ARBA00022475"/>
    </source>
</evidence>
<evidence type="ECO:0000256" key="1">
    <source>
        <dbReference type="ARBA" id="ARBA00004651"/>
    </source>
</evidence>
<feature type="domain" description="VTT" evidence="7">
    <location>
        <begin position="75"/>
        <end position="189"/>
    </location>
</feature>
<evidence type="ECO:0000259" key="7">
    <source>
        <dbReference type="Pfam" id="PF09335"/>
    </source>
</evidence>
<dbReference type="EMBL" id="JXKH01000002">
    <property type="protein sequence ID" value="OJG19446.1"/>
    <property type="molecule type" value="Genomic_DNA"/>
</dbReference>
<dbReference type="STRING" id="214095.RU97_GL001017"/>
<feature type="transmembrane region" description="Helical" evidence="6">
    <location>
        <begin position="143"/>
        <end position="165"/>
    </location>
</feature>
<organism evidence="8 9">
    <name type="scientific">Enterococcus canis</name>
    <dbReference type="NCBI Taxonomy" id="214095"/>
    <lineage>
        <taxon>Bacteria</taxon>
        <taxon>Bacillati</taxon>
        <taxon>Bacillota</taxon>
        <taxon>Bacilli</taxon>
        <taxon>Lactobacillales</taxon>
        <taxon>Enterococcaceae</taxon>
        <taxon>Enterococcus</taxon>
    </lineage>
</organism>
<comment type="similarity">
    <text evidence="6">Belongs to the TVP38/TMEM64 family.</text>
</comment>
<feature type="transmembrane region" description="Helical" evidence="6">
    <location>
        <begin position="20"/>
        <end position="41"/>
    </location>
</feature>
<feature type="transmembrane region" description="Helical" evidence="6">
    <location>
        <begin position="53"/>
        <end position="73"/>
    </location>
</feature>
<dbReference type="InterPro" id="IPR032816">
    <property type="entry name" value="VTT_dom"/>
</dbReference>
<evidence type="ECO:0000313" key="8">
    <source>
        <dbReference type="EMBL" id="OJG19446.1"/>
    </source>
</evidence>
<feature type="transmembrane region" description="Helical" evidence="6">
    <location>
        <begin position="93"/>
        <end position="110"/>
    </location>
</feature>
<dbReference type="Pfam" id="PF09335">
    <property type="entry name" value="VTT_dom"/>
    <property type="match status" value="1"/>
</dbReference>
<sequence length="201" mass="22604">MLPVTDKEELAKRGRLLLKVLGALLILLMLSYILHFGLANFSNSLYHLVSEAGVWGPLLFIFFQIIQVIIPILPGGFSLSVGVLAFGSTLGFVYNYIGIVLGSISSFFLIRRFGRQLLRLLISEKSYNKYMSYLADNKKFTRFFIAAILFPIAPDDLLCMIAGLSKMRARTFILTIVLCKPFSIYVYGYGLTALLKLIFHT</sequence>